<proteinExistence type="predicted"/>
<organism evidence="1 2">
    <name type="scientific">Pseudovirgaria hyperparasitica</name>
    <dbReference type="NCBI Taxonomy" id="470096"/>
    <lineage>
        <taxon>Eukaryota</taxon>
        <taxon>Fungi</taxon>
        <taxon>Dikarya</taxon>
        <taxon>Ascomycota</taxon>
        <taxon>Pezizomycotina</taxon>
        <taxon>Dothideomycetes</taxon>
        <taxon>Dothideomycetes incertae sedis</taxon>
        <taxon>Acrospermales</taxon>
        <taxon>Acrospermaceae</taxon>
        <taxon>Pseudovirgaria</taxon>
    </lineage>
</organism>
<dbReference type="OrthoDB" id="2821964at2759"/>
<keyword evidence="2" id="KW-1185">Reference proteome</keyword>
<dbReference type="EMBL" id="ML996579">
    <property type="protein sequence ID" value="KAF2754940.1"/>
    <property type="molecule type" value="Genomic_DNA"/>
</dbReference>
<gene>
    <name evidence="1" type="ORF">EJ05DRAFT_494378</name>
</gene>
<evidence type="ECO:0000313" key="1">
    <source>
        <dbReference type="EMBL" id="KAF2754940.1"/>
    </source>
</evidence>
<sequence length="375" mass="43287">MHVEVAFFGFTTKLTPKNKWYYPSEIANDLESLNMSTVVKQEVFACAWEYTRCVIPQYTNWKRYIAFMRIIIMGVIAEFKGSLVDVTAGDNILGYNLQEVLDDLFAGTADYENMCREYRSFLLITADKSSNRRNGFRMRDADALARFTIASALACNDLDSVKLSDGEYEILTEIGDTLYDAVAFFKHRSEGETNSTFAYMPSDKRITAFHQAREVLWALDVALSRRAEYTPVLNFVRFFGGPIHIMMRRYRFVEEELTIGRSETRDVVDQARKNRKLWYRVDSDDERMKDEDRFRHLVSTGSEIYMFPGLCGYLESDQNCSSCNFRDYYGAEAHGRFGGVVLCLSCRSTWSAHLDTLHERAALIFPELNEVFSQT</sequence>
<reference evidence="1" key="1">
    <citation type="journal article" date="2020" name="Stud. Mycol.">
        <title>101 Dothideomycetes genomes: a test case for predicting lifestyles and emergence of pathogens.</title>
        <authorList>
            <person name="Haridas S."/>
            <person name="Albert R."/>
            <person name="Binder M."/>
            <person name="Bloem J."/>
            <person name="Labutti K."/>
            <person name="Salamov A."/>
            <person name="Andreopoulos B."/>
            <person name="Baker S."/>
            <person name="Barry K."/>
            <person name="Bills G."/>
            <person name="Bluhm B."/>
            <person name="Cannon C."/>
            <person name="Castanera R."/>
            <person name="Culley D."/>
            <person name="Daum C."/>
            <person name="Ezra D."/>
            <person name="Gonzalez J."/>
            <person name="Henrissat B."/>
            <person name="Kuo A."/>
            <person name="Liang C."/>
            <person name="Lipzen A."/>
            <person name="Lutzoni F."/>
            <person name="Magnuson J."/>
            <person name="Mondo S."/>
            <person name="Nolan M."/>
            <person name="Ohm R."/>
            <person name="Pangilinan J."/>
            <person name="Park H.-J."/>
            <person name="Ramirez L."/>
            <person name="Alfaro M."/>
            <person name="Sun H."/>
            <person name="Tritt A."/>
            <person name="Yoshinaga Y."/>
            <person name="Zwiers L.-H."/>
            <person name="Turgeon B."/>
            <person name="Goodwin S."/>
            <person name="Spatafora J."/>
            <person name="Crous P."/>
            <person name="Grigoriev I."/>
        </authorList>
    </citation>
    <scope>NUCLEOTIDE SEQUENCE</scope>
    <source>
        <strain evidence="1">CBS 121739</strain>
    </source>
</reference>
<dbReference type="RefSeq" id="XP_033597391.1">
    <property type="nucleotide sequence ID" value="XM_033746192.1"/>
</dbReference>
<name>A0A6A6VZ19_9PEZI</name>
<protein>
    <submittedName>
        <fullName evidence="1">Uncharacterized protein</fullName>
    </submittedName>
</protein>
<evidence type="ECO:0000313" key="2">
    <source>
        <dbReference type="Proteomes" id="UP000799437"/>
    </source>
</evidence>
<accession>A0A6A6VZ19</accession>
<dbReference type="Proteomes" id="UP000799437">
    <property type="component" value="Unassembled WGS sequence"/>
</dbReference>
<dbReference type="GeneID" id="54487246"/>
<dbReference type="AlphaFoldDB" id="A0A6A6VZ19"/>